<protein>
    <recommendedName>
        <fullName evidence="16">DNA 3'-5' helicase</fullName>
        <ecNumber evidence="16">5.6.2.4</ecNumber>
    </recommendedName>
</protein>
<dbReference type="Pfam" id="PF00270">
    <property type="entry name" value="DEAD"/>
    <property type="match status" value="1"/>
</dbReference>
<evidence type="ECO:0000256" key="3">
    <source>
        <dbReference type="ARBA" id="ARBA00005446"/>
    </source>
</evidence>
<sequence>VTQSNLPDPIDDTALQAALTRYWGYRTFRPLQREAIDANLQGRDSVVVLPTGGGKSLCFQMPAMVRKNAGLGLVVSPLVSLMKDQVDGLLASGISAAALNSSLTADERRQVYHDLDEQRCRLLYVTPERLVGEGGESFRARLHAWGIDFVAVDEAHCISQWGHEFRPEYRRLASLRDDFPGISIHAFTATATLQVRDDIASQLALRDPDVLVGSFDRPNLVYRVRVRTGLKDQVRRVLERHEGEAGIIYCISRKEVESLSSWLEGLGHRALPYHAGLPDKTRRTHQEAFLTERADVMVATVAFGMGIDRSNIRYVIHAGAPRSVEHYQQESGRAGRDGLEAECVLLYSGADFARWRQMLEQSGELSDTARRLLRDMERYAGGTRCRHRVLVEYFGQRYERDACEACDWCLKELERIDDPNTLCQKVLSTVARIGQSWGVGHVIDVLRGRSTDQVTAKRHQDLSTFGLLSEVPVAELRGYLDQLTEQEFLRRTDGPYPVLQLTDAGVAALKGHSDVELYRQPRPAPGQTRRRTGTDPATWQGVDRELFEVLRQCRLEVARARGVPPYVVFNDNTLRDLARRRPTTPGELLACYGIGTRRAEDLGPIILEAIRAFAGEEAPGESDGANPPLLP</sequence>
<dbReference type="InterPro" id="IPR010997">
    <property type="entry name" value="HRDC-like_sf"/>
</dbReference>
<gene>
    <name evidence="20" type="ORF">METZ01_LOCUS9748</name>
</gene>
<dbReference type="InterPro" id="IPR032284">
    <property type="entry name" value="RecQ_Zn-bd"/>
</dbReference>
<dbReference type="InterPro" id="IPR027417">
    <property type="entry name" value="P-loop_NTPase"/>
</dbReference>
<dbReference type="GO" id="GO:0043138">
    <property type="term" value="F:3'-5' DNA helicase activity"/>
    <property type="evidence" value="ECO:0007669"/>
    <property type="project" value="UniProtKB-EC"/>
</dbReference>
<dbReference type="PROSITE" id="PS51194">
    <property type="entry name" value="HELICASE_CTER"/>
    <property type="match status" value="1"/>
</dbReference>
<dbReference type="InterPro" id="IPR006293">
    <property type="entry name" value="DNA_helicase_ATP-dep_RecQ_bac"/>
</dbReference>
<evidence type="ECO:0000259" key="19">
    <source>
        <dbReference type="PROSITE" id="PS51194"/>
    </source>
</evidence>
<dbReference type="CDD" id="cd18794">
    <property type="entry name" value="SF2_C_RecQ"/>
    <property type="match status" value="1"/>
</dbReference>
<keyword evidence="11" id="KW-0238">DNA-binding</keyword>
<dbReference type="GO" id="GO:0030894">
    <property type="term" value="C:replisome"/>
    <property type="evidence" value="ECO:0007669"/>
    <property type="project" value="TreeGrafter"/>
</dbReference>
<dbReference type="GO" id="GO:0003677">
    <property type="term" value="F:DNA binding"/>
    <property type="evidence" value="ECO:0007669"/>
    <property type="project" value="UniProtKB-KW"/>
</dbReference>
<dbReference type="Pfam" id="PF00570">
    <property type="entry name" value="HRDC"/>
    <property type="match status" value="1"/>
</dbReference>
<evidence type="ECO:0000256" key="1">
    <source>
        <dbReference type="ARBA" id="ARBA00001946"/>
    </source>
</evidence>
<evidence type="ECO:0000256" key="15">
    <source>
        <dbReference type="ARBA" id="ARBA00034617"/>
    </source>
</evidence>
<evidence type="ECO:0000256" key="10">
    <source>
        <dbReference type="ARBA" id="ARBA00022840"/>
    </source>
</evidence>
<dbReference type="GO" id="GO:0009378">
    <property type="term" value="F:four-way junction helicase activity"/>
    <property type="evidence" value="ECO:0007669"/>
    <property type="project" value="TreeGrafter"/>
</dbReference>
<keyword evidence="5" id="KW-0547">Nucleotide-binding</keyword>
<dbReference type="EMBL" id="UINC01000530">
    <property type="protein sequence ID" value="SUZ56894.1"/>
    <property type="molecule type" value="Genomic_DNA"/>
</dbReference>
<evidence type="ECO:0000256" key="7">
    <source>
        <dbReference type="ARBA" id="ARBA00022801"/>
    </source>
</evidence>
<keyword evidence="13" id="KW-0234">DNA repair</keyword>
<evidence type="ECO:0000256" key="4">
    <source>
        <dbReference type="ARBA" id="ARBA00022723"/>
    </source>
</evidence>
<dbReference type="NCBIfam" id="TIGR00614">
    <property type="entry name" value="recQ_fam"/>
    <property type="match status" value="1"/>
</dbReference>
<proteinExistence type="inferred from homology"/>
<dbReference type="Pfam" id="PF00271">
    <property type="entry name" value="Helicase_C"/>
    <property type="match status" value="1"/>
</dbReference>
<dbReference type="SMART" id="SM00487">
    <property type="entry name" value="DEXDc"/>
    <property type="match status" value="1"/>
</dbReference>
<dbReference type="Pfam" id="PF16124">
    <property type="entry name" value="RecQ_Zn_bind"/>
    <property type="match status" value="1"/>
</dbReference>
<name>A0A381NRZ7_9ZZZZ</name>
<comment type="cofactor">
    <cofactor evidence="2">
        <name>Zn(2+)</name>
        <dbReference type="ChEBI" id="CHEBI:29105"/>
    </cofactor>
</comment>
<keyword evidence="12" id="KW-0233">DNA recombination</keyword>
<dbReference type="Gene3D" id="1.10.150.80">
    <property type="entry name" value="HRDC domain"/>
    <property type="match status" value="1"/>
</dbReference>
<evidence type="ECO:0000256" key="6">
    <source>
        <dbReference type="ARBA" id="ARBA00022763"/>
    </source>
</evidence>
<evidence type="ECO:0000256" key="9">
    <source>
        <dbReference type="ARBA" id="ARBA00022833"/>
    </source>
</evidence>
<dbReference type="GO" id="GO:0006281">
    <property type="term" value="P:DNA repair"/>
    <property type="evidence" value="ECO:0007669"/>
    <property type="project" value="UniProtKB-KW"/>
</dbReference>
<dbReference type="SMART" id="SM00490">
    <property type="entry name" value="HELICc"/>
    <property type="match status" value="1"/>
</dbReference>
<evidence type="ECO:0000259" key="18">
    <source>
        <dbReference type="PROSITE" id="PS51192"/>
    </source>
</evidence>
<reference evidence="20" key="1">
    <citation type="submission" date="2018-05" db="EMBL/GenBank/DDBJ databases">
        <authorList>
            <person name="Lanie J.A."/>
            <person name="Ng W.-L."/>
            <person name="Kazmierczak K.M."/>
            <person name="Andrzejewski T.M."/>
            <person name="Davidsen T.M."/>
            <person name="Wayne K.J."/>
            <person name="Tettelin H."/>
            <person name="Glass J.I."/>
            <person name="Rusch D."/>
            <person name="Podicherti R."/>
            <person name="Tsui H.-C.T."/>
            <person name="Winkler M.E."/>
        </authorList>
    </citation>
    <scope>NUCLEOTIDE SEQUENCE</scope>
</reference>
<dbReference type="PANTHER" id="PTHR13710:SF105">
    <property type="entry name" value="ATP-DEPENDENT DNA HELICASE Q1"/>
    <property type="match status" value="1"/>
</dbReference>
<evidence type="ECO:0000256" key="2">
    <source>
        <dbReference type="ARBA" id="ARBA00001947"/>
    </source>
</evidence>
<dbReference type="InterPro" id="IPR001650">
    <property type="entry name" value="Helicase_C-like"/>
</dbReference>
<comment type="similarity">
    <text evidence="3">Belongs to the helicase family. RecQ subfamily.</text>
</comment>
<dbReference type="SMART" id="SM00341">
    <property type="entry name" value="HRDC"/>
    <property type="match status" value="1"/>
</dbReference>
<keyword evidence="9" id="KW-0862">Zinc</keyword>
<dbReference type="InterPro" id="IPR044876">
    <property type="entry name" value="HRDC_dom_sf"/>
</dbReference>
<evidence type="ECO:0000256" key="8">
    <source>
        <dbReference type="ARBA" id="ARBA00022806"/>
    </source>
</evidence>
<dbReference type="InterPro" id="IPR036388">
    <property type="entry name" value="WH-like_DNA-bd_sf"/>
</dbReference>
<dbReference type="GO" id="GO:0043590">
    <property type="term" value="C:bacterial nucleoid"/>
    <property type="evidence" value="ECO:0007669"/>
    <property type="project" value="TreeGrafter"/>
</dbReference>
<dbReference type="NCBIfam" id="TIGR01389">
    <property type="entry name" value="recQ"/>
    <property type="match status" value="1"/>
</dbReference>
<dbReference type="InterPro" id="IPR018982">
    <property type="entry name" value="RQC_domain"/>
</dbReference>
<keyword evidence="10" id="KW-0067">ATP-binding</keyword>
<dbReference type="PANTHER" id="PTHR13710">
    <property type="entry name" value="DNA HELICASE RECQ FAMILY MEMBER"/>
    <property type="match status" value="1"/>
</dbReference>
<dbReference type="InterPro" id="IPR014001">
    <property type="entry name" value="Helicase_ATP-bd"/>
</dbReference>
<dbReference type="CDD" id="cd17920">
    <property type="entry name" value="DEXHc_RecQ"/>
    <property type="match status" value="1"/>
</dbReference>
<evidence type="ECO:0000256" key="16">
    <source>
        <dbReference type="ARBA" id="ARBA00034808"/>
    </source>
</evidence>
<evidence type="ECO:0000256" key="14">
    <source>
        <dbReference type="ARBA" id="ARBA00023235"/>
    </source>
</evidence>
<evidence type="ECO:0000256" key="11">
    <source>
        <dbReference type="ARBA" id="ARBA00023125"/>
    </source>
</evidence>
<dbReference type="EC" id="5.6.2.4" evidence="16"/>
<keyword evidence="7" id="KW-0378">Hydrolase</keyword>
<dbReference type="PROSITE" id="PS51192">
    <property type="entry name" value="HELICASE_ATP_BIND_1"/>
    <property type="match status" value="1"/>
</dbReference>
<evidence type="ECO:0000313" key="20">
    <source>
        <dbReference type="EMBL" id="SUZ56894.1"/>
    </source>
</evidence>
<keyword evidence="8" id="KW-0347">Helicase</keyword>
<dbReference type="SUPFAM" id="SSF47819">
    <property type="entry name" value="HRDC-like"/>
    <property type="match status" value="1"/>
</dbReference>
<keyword evidence="6" id="KW-0227">DNA damage</keyword>
<dbReference type="FunFam" id="3.40.50.300:FF:000296">
    <property type="entry name" value="ATP-dependent DNA helicase RecQ"/>
    <property type="match status" value="1"/>
</dbReference>
<dbReference type="InterPro" id="IPR011545">
    <property type="entry name" value="DEAD/DEAH_box_helicase_dom"/>
</dbReference>
<dbReference type="SMART" id="SM00956">
    <property type="entry name" value="RQC"/>
    <property type="match status" value="1"/>
</dbReference>
<dbReference type="InterPro" id="IPR036390">
    <property type="entry name" value="WH_DNA-bd_sf"/>
</dbReference>
<dbReference type="SUPFAM" id="SSF52540">
    <property type="entry name" value="P-loop containing nucleoside triphosphate hydrolases"/>
    <property type="match status" value="1"/>
</dbReference>
<organism evidence="20">
    <name type="scientific">marine metagenome</name>
    <dbReference type="NCBI Taxonomy" id="408172"/>
    <lineage>
        <taxon>unclassified sequences</taxon>
        <taxon>metagenomes</taxon>
        <taxon>ecological metagenomes</taxon>
    </lineage>
</organism>
<evidence type="ECO:0000256" key="5">
    <source>
        <dbReference type="ARBA" id="ARBA00022741"/>
    </source>
</evidence>
<evidence type="ECO:0000256" key="12">
    <source>
        <dbReference type="ARBA" id="ARBA00023172"/>
    </source>
</evidence>
<feature type="non-terminal residue" evidence="20">
    <location>
        <position position="1"/>
    </location>
</feature>
<dbReference type="InterPro" id="IPR002121">
    <property type="entry name" value="HRDC_dom"/>
</dbReference>
<dbReference type="GO" id="GO:0005737">
    <property type="term" value="C:cytoplasm"/>
    <property type="evidence" value="ECO:0007669"/>
    <property type="project" value="TreeGrafter"/>
</dbReference>
<dbReference type="AlphaFoldDB" id="A0A381NRZ7"/>
<feature type="domain" description="Helicase ATP-binding" evidence="18">
    <location>
        <begin position="36"/>
        <end position="209"/>
    </location>
</feature>
<dbReference type="GO" id="GO:0005524">
    <property type="term" value="F:ATP binding"/>
    <property type="evidence" value="ECO:0007669"/>
    <property type="project" value="UniProtKB-KW"/>
</dbReference>
<feature type="domain" description="Helicase C-terminal" evidence="19">
    <location>
        <begin position="229"/>
        <end position="377"/>
    </location>
</feature>
<dbReference type="Pfam" id="PF09382">
    <property type="entry name" value="RQC"/>
    <property type="match status" value="1"/>
</dbReference>
<dbReference type="GO" id="GO:0006310">
    <property type="term" value="P:DNA recombination"/>
    <property type="evidence" value="ECO:0007669"/>
    <property type="project" value="UniProtKB-KW"/>
</dbReference>
<dbReference type="InterPro" id="IPR004589">
    <property type="entry name" value="DNA_helicase_ATP-dep_RecQ"/>
</dbReference>
<comment type="catalytic activity">
    <reaction evidence="15">
        <text>Couples ATP hydrolysis with the unwinding of duplex DNA by translocating in the 3'-5' direction.</text>
        <dbReference type="EC" id="5.6.2.4"/>
    </reaction>
</comment>
<keyword evidence="14" id="KW-0413">Isomerase</keyword>
<dbReference type="Gene3D" id="1.10.10.10">
    <property type="entry name" value="Winged helix-like DNA-binding domain superfamily/Winged helix DNA-binding domain"/>
    <property type="match status" value="1"/>
</dbReference>
<dbReference type="GO" id="GO:0009432">
    <property type="term" value="P:SOS response"/>
    <property type="evidence" value="ECO:0007669"/>
    <property type="project" value="InterPro"/>
</dbReference>
<dbReference type="SUPFAM" id="SSF46785">
    <property type="entry name" value="Winged helix' DNA-binding domain"/>
    <property type="match status" value="1"/>
</dbReference>
<keyword evidence="4" id="KW-0479">Metal-binding</keyword>
<dbReference type="Gene3D" id="3.40.50.300">
    <property type="entry name" value="P-loop containing nucleotide triphosphate hydrolases"/>
    <property type="match status" value="2"/>
</dbReference>
<dbReference type="GO" id="GO:0046872">
    <property type="term" value="F:metal ion binding"/>
    <property type="evidence" value="ECO:0007669"/>
    <property type="project" value="UniProtKB-KW"/>
</dbReference>
<dbReference type="GO" id="GO:0006260">
    <property type="term" value="P:DNA replication"/>
    <property type="evidence" value="ECO:0007669"/>
    <property type="project" value="InterPro"/>
</dbReference>
<evidence type="ECO:0000256" key="13">
    <source>
        <dbReference type="ARBA" id="ARBA00023204"/>
    </source>
</evidence>
<dbReference type="GO" id="GO:0016787">
    <property type="term" value="F:hydrolase activity"/>
    <property type="evidence" value="ECO:0007669"/>
    <property type="project" value="UniProtKB-KW"/>
</dbReference>
<feature type="domain" description="HRDC" evidence="17">
    <location>
        <begin position="540"/>
        <end position="620"/>
    </location>
</feature>
<dbReference type="PROSITE" id="PS50967">
    <property type="entry name" value="HRDC"/>
    <property type="match status" value="1"/>
</dbReference>
<comment type="cofactor">
    <cofactor evidence="1">
        <name>Mg(2+)</name>
        <dbReference type="ChEBI" id="CHEBI:18420"/>
    </cofactor>
</comment>
<evidence type="ECO:0000259" key="17">
    <source>
        <dbReference type="PROSITE" id="PS50967"/>
    </source>
</evidence>
<accession>A0A381NRZ7</accession>